<evidence type="ECO:0000256" key="2">
    <source>
        <dbReference type="ARBA" id="ARBA00011245"/>
    </source>
</evidence>
<evidence type="ECO:0000313" key="9">
    <source>
        <dbReference type="Proteomes" id="UP000594454"/>
    </source>
</evidence>
<dbReference type="OrthoDB" id="5119241at2759"/>
<dbReference type="GO" id="GO:0005634">
    <property type="term" value="C:nucleus"/>
    <property type="evidence" value="ECO:0007669"/>
    <property type="project" value="UniProtKB-SubCell"/>
</dbReference>
<dbReference type="PANTHER" id="PTHR13204">
    <property type="entry name" value="PTD012 PROTEIN"/>
    <property type="match status" value="1"/>
</dbReference>
<evidence type="ECO:0000256" key="4">
    <source>
        <dbReference type="ARBA" id="ARBA00022801"/>
    </source>
</evidence>
<dbReference type="InterPro" id="IPR015021">
    <property type="entry name" value="C11orf54_DUF1907"/>
</dbReference>
<evidence type="ECO:0000259" key="7">
    <source>
        <dbReference type="SMART" id="SM01168"/>
    </source>
</evidence>
<evidence type="ECO:0000256" key="3">
    <source>
        <dbReference type="ARBA" id="ARBA00022723"/>
    </source>
</evidence>
<keyword evidence="6" id="KW-0539">Nucleus</keyword>
<gene>
    <name evidence="8" type="ORF">HERILL_LOCUS1696</name>
</gene>
<dbReference type="EMBL" id="LR899009">
    <property type="protein sequence ID" value="CAD7078428.1"/>
    <property type="molecule type" value="Genomic_DNA"/>
</dbReference>
<dbReference type="OMA" id="YHIMPDF"/>
<evidence type="ECO:0000256" key="6">
    <source>
        <dbReference type="ARBA" id="ARBA00023242"/>
    </source>
</evidence>
<evidence type="ECO:0000256" key="1">
    <source>
        <dbReference type="ARBA" id="ARBA00004123"/>
    </source>
</evidence>
<keyword evidence="4" id="KW-0378">Hydrolase</keyword>
<proteinExistence type="predicted"/>
<keyword evidence="5" id="KW-0862">Zinc</keyword>
<dbReference type="InParanoid" id="A0A7R8UCZ9"/>
<comment type="subcellular location">
    <subcellularLocation>
        <location evidence="1">Nucleus</location>
    </subcellularLocation>
</comment>
<dbReference type="SUPFAM" id="SSF117856">
    <property type="entry name" value="AF0104/ALDC/Ptd012-like"/>
    <property type="match status" value="1"/>
</dbReference>
<keyword evidence="3" id="KW-0479">Metal-binding</keyword>
<dbReference type="PANTHER" id="PTHR13204:SF1">
    <property type="entry name" value="ESTER HYDROLASE C11ORF54"/>
    <property type="match status" value="1"/>
</dbReference>
<dbReference type="GO" id="GO:0008270">
    <property type="term" value="F:zinc ion binding"/>
    <property type="evidence" value="ECO:0007669"/>
    <property type="project" value="TreeGrafter"/>
</dbReference>
<sequence>MSTLETDKLLFEVRNLHVPLLEEVQSVLVKKLPENFASVEVKIVDCPNLTEEPFRLTTPGLGGSPTLIEIGGNAFMMPLADLTKIYNVKEIIEKSLDGADSNLYAIGAGAGPFPSIGKNSEGIYNVKISKQGDIENRSYISKVEGPNEECEVGRVKPCENKLGILGNLFACQGIEGKVLKVHCKKRIGGLNFIESIRLALTEHFGSKAVGLGGIFLLKQGAAKQHVMRDFPKKPINSEAELNKWLAFYEMPAVLNAVGTLVTQEMDVDLRLQHFHSFSDKWAGHYHYDTTPDIVEYEGYFNIGEKVVRVDKPTHTHQLGRD</sequence>
<accession>A0A7R8UCZ9</accession>
<protein>
    <recommendedName>
        <fullName evidence="7">DUF1907 domain-containing protein</fullName>
    </recommendedName>
</protein>
<reference evidence="8 9" key="1">
    <citation type="submission" date="2020-11" db="EMBL/GenBank/DDBJ databases">
        <authorList>
            <person name="Wallbank WR R."/>
            <person name="Pardo Diaz C."/>
            <person name="Kozak K."/>
            <person name="Martin S."/>
            <person name="Jiggins C."/>
            <person name="Moest M."/>
            <person name="Warren A I."/>
            <person name="Generalovic N T."/>
            <person name="Byers J.R.P. K."/>
            <person name="Montejo-Kovacevich G."/>
            <person name="Yen C E."/>
        </authorList>
    </citation>
    <scope>NUCLEOTIDE SEQUENCE [LARGE SCALE GENOMIC DNA]</scope>
</reference>
<evidence type="ECO:0000313" key="8">
    <source>
        <dbReference type="EMBL" id="CAD7078428.1"/>
    </source>
</evidence>
<dbReference type="FunCoup" id="A0A7R8UCZ9">
    <property type="interactions" value="284"/>
</dbReference>
<name>A0A7R8UCZ9_HERIL</name>
<dbReference type="AlphaFoldDB" id="A0A7R8UCZ9"/>
<dbReference type="Pfam" id="PF08925">
    <property type="entry name" value="DUF1907"/>
    <property type="match status" value="1"/>
</dbReference>
<dbReference type="CDD" id="cd17298">
    <property type="entry name" value="DUF1907"/>
    <property type="match status" value="1"/>
</dbReference>
<evidence type="ECO:0000256" key="5">
    <source>
        <dbReference type="ARBA" id="ARBA00022833"/>
    </source>
</evidence>
<organism evidence="8 9">
    <name type="scientific">Hermetia illucens</name>
    <name type="common">Black soldier fly</name>
    <dbReference type="NCBI Taxonomy" id="343691"/>
    <lineage>
        <taxon>Eukaryota</taxon>
        <taxon>Metazoa</taxon>
        <taxon>Ecdysozoa</taxon>
        <taxon>Arthropoda</taxon>
        <taxon>Hexapoda</taxon>
        <taxon>Insecta</taxon>
        <taxon>Pterygota</taxon>
        <taxon>Neoptera</taxon>
        <taxon>Endopterygota</taxon>
        <taxon>Diptera</taxon>
        <taxon>Brachycera</taxon>
        <taxon>Stratiomyomorpha</taxon>
        <taxon>Stratiomyidae</taxon>
        <taxon>Hermetiinae</taxon>
        <taxon>Hermetia</taxon>
    </lineage>
</organism>
<feature type="domain" description="DUF1907" evidence="7">
    <location>
        <begin position="27"/>
        <end position="309"/>
    </location>
</feature>
<dbReference type="Proteomes" id="UP000594454">
    <property type="component" value="Chromosome 1"/>
</dbReference>
<dbReference type="GO" id="GO:0016788">
    <property type="term" value="F:hydrolase activity, acting on ester bonds"/>
    <property type="evidence" value="ECO:0007669"/>
    <property type="project" value="TreeGrafter"/>
</dbReference>
<keyword evidence="9" id="KW-1185">Reference proteome</keyword>
<dbReference type="SMART" id="SM01168">
    <property type="entry name" value="DUF1907"/>
    <property type="match status" value="1"/>
</dbReference>
<comment type="subunit">
    <text evidence="2">Monomer.</text>
</comment>